<name>A0AAD1RZ44_PELCU</name>
<evidence type="ECO:0000313" key="1">
    <source>
        <dbReference type="EMBL" id="CAH2284072.1"/>
    </source>
</evidence>
<reference evidence="1" key="1">
    <citation type="submission" date="2022-03" db="EMBL/GenBank/DDBJ databases">
        <authorList>
            <person name="Alioto T."/>
            <person name="Alioto T."/>
            <person name="Gomez Garrido J."/>
        </authorList>
    </citation>
    <scope>NUCLEOTIDE SEQUENCE</scope>
</reference>
<feature type="non-terminal residue" evidence="1">
    <location>
        <position position="1"/>
    </location>
</feature>
<sequence length="164" mass="19109">LLTPHTTKGRRGPRPERYHQAVLLTRLYDWSHPHPTAQWIHIENTFFRTPIFTIPWHKSRQPFLLNSPHPTISPTLRMWAKIRTHQTMSPYPSPLYPITHNPLFQPGEDGRAFKQYHDSHYLHLAEVVDDTGTQVKPLQTTTGGHTVLQTFQYKQLPTHRAIGT</sequence>
<dbReference type="Proteomes" id="UP001295444">
    <property type="component" value="Chromosome 04"/>
</dbReference>
<keyword evidence="2" id="KW-1185">Reference proteome</keyword>
<dbReference type="AlphaFoldDB" id="A0AAD1RZ44"/>
<protein>
    <submittedName>
        <fullName evidence="1">Uncharacterized protein</fullName>
    </submittedName>
</protein>
<proteinExistence type="predicted"/>
<organism evidence="1 2">
    <name type="scientific">Pelobates cultripes</name>
    <name type="common">Western spadefoot toad</name>
    <dbReference type="NCBI Taxonomy" id="61616"/>
    <lineage>
        <taxon>Eukaryota</taxon>
        <taxon>Metazoa</taxon>
        <taxon>Chordata</taxon>
        <taxon>Craniata</taxon>
        <taxon>Vertebrata</taxon>
        <taxon>Euteleostomi</taxon>
        <taxon>Amphibia</taxon>
        <taxon>Batrachia</taxon>
        <taxon>Anura</taxon>
        <taxon>Pelobatoidea</taxon>
        <taxon>Pelobatidae</taxon>
        <taxon>Pelobates</taxon>
    </lineage>
</organism>
<accession>A0AAD1RZ44</accession>
<dbReference type="EMBL" id="OW240915">
    <property type="protein sequence ID" value="CAH2284072.1"/>
    <property type="molecule type" value="Genomic_DNA"/>
</dbReference>
<gene>
    <name evidence="1" type="ORF">PECUL_23A041372</name>
</gene>
<evidence type="ECO:0000313" key="2">
    <source>
        <dbReference type="Proteomes" id="UP001295444"/>
    </source>
</evidence>